<comment type="similarity">
    <text evidence="1">Belongs to the HpcH/HpaI aldolase family.</text>
</comment>
<evidence type="ECO:0000256" key="1">
    <source>
        <dbReference type="ARBA" id="ARBA00005568"/>
    </source>
</evidence>
<comment type="caution">
    <text evidence="5">The sequence shown here is derived from an EMBL/GenBank/DDBJ whole genome shotgun (WGS) entry which is preliminary data.</text>
</comment>
<evidence type="ECO:0000256" key="2">
    <source>
        <dbReference type="ARBA" id="ARBA00022723"/>
    </source>
</evidence>
<dbReference type="InterPro" id="IPR015813">
    <property type="entry name" value="Pyrv/PenolPyrv_kinase-like_dom"/>
</dbReference>
<dbReference type="Pfam" id="PF03328">
    <property type="entry name" value="HpcH_HpaI"/>
    <property type="match status" value="1"/>
</dbReference>
<name>A0ABP7ZRJ1_9MICO</name>
<reference evidence="6" key="1">
    <citation type="journal article" date="2019" name="Int. J. Syst. Evol. Microbiol.">
        <title>The Global Catalogue of Microorganisms (GCM) 10K type strain sequencing project: providing services to taxonomists for standard genome sequencing and annotation.</title>
        <authorList>
            <consortium name="The Broad Institute Genomics Platform"/>
            <consortium name="The Broad Institute Genome Sequencing Center for Infectious Disease"/>
            <person name="Wu L."/>
            <person name="Ma J."/>
        </authorList>
    </citation>
    <scope>NUCLEOTIDE SEQUENCE [LARGE SCALE GENOMIC DNA]</scope>
    <source>
        <strain evidence="6">JCM 17591</strain>
    </source>
</reference>
<dbReference type="PANTHER" id="PTHR30502">
    <property type="entry name" value="2-KETO-3-DEOXY-L-RHAMNONATE ALDOLASE"/>
    <property type="match status" value="1"/>
</dbReference>
<keyword evidence="2" id="KW-0479">Metal-binding</keyword>
<evidence type="ECO:0000313" key="5">
    <source>
        <dbReference type="EMBL" id="GAA4168731.1"/>
    </source>
</evidence>
<evidence type="ECO:0000259" key="4">
    <source>
        <dbReference type="Pfam" id="PF03328"/>
    </source>
</evidence>
<dbReference type="InterPro" id="IPR005000">
    <property type="entry name" value="Aldolase/citrate-lyase_domain"/>
</dbReference>
<dbReference type="Proteomes" id="UP001501079">
    <property type="component" value="Unassembled WGS sequence"/>
</dbReference>
<organism evidence="5 6">
    <name type="scientific">Gryllotalpicola koreensis</name>
    <dbReference type="NCBI Taxonomy" id="993086"/>
    <lineage>
        <taxon>Bacteria</taxon>
        <taxon>Bacillati</taxon>
        <taxon>Actinomycetota</taxon>
        <taxon>Actinomycetes</taxon>
        <taxon>Micrococcales</taxon>
        <taxon>Microbacteriaceae</taxon>
        <taxon>Gryllotalpicola</taxon>
    </lineage>
</organism>
<dbReference type="GO" id="GO:0016829">
    <property type="term" value="F:lyase activity"/>
    <property type="evidence" value="ECO:0007669"/>
    <property type="project" value="UniProtKB-KW"/>
</dbReference>
<keyword evidence="6" id="KW-1185">Reference proteome</keyword>
<dbReference type="EMBL" id="BAABBW010000001">
    <property type="protein sequence ID" value="GAA4168731.1"/>
    <property type="molecule type" value="Genomic_DNA"/>
</dbReference>
<evidence type="ECO:0000313" key="6">
    <source>
        <dbReference type="Proteomes" id="UP001501079"/>
    </source>
</evidence>
<dbReference type="RefSeq" id="WP_344751623.1">
    <property type="nucleotide sequence ID" value="NZ_BAABBW010000001.1"/>
</dbReference>
<protein>
    <submittedName>
        <fullName evidence="5">Aldolase/citrate lyase family protein</fullName>
    </submittedName>
</protein>
<evidence type="ECO:0000256" key="3">
    <source>
        <dbReference type="ARBA" id="ARBA00023239"/>
    </source>
</evidence>
<dbReference type="PANTHER" id="PTHR30502:SF0">
    <property type="entry name" value="PHOSPHOENOLPYRUVATE CARBOXYLASE FAMILY PROTEIN"/>
    <property type="match status" value="1"/>
</dbReference>
<proteinExistence type="inferred from homology"/>
<dbReference type="InterPro" id="IPR040442">
    <property type="entry name" value="Pyrv_kinase-like_dom_sf"/>
</dbReference>
<sequence>MKAAAAQASVPAPALLHQALASQAAAEFVMASGYDGTIIDLQHGEVGLEDACRMLRAIPRDRNAYAYARVGSIDAATILRLLDSGARGIVAPTVETAAQASALVTAVKYPPLGGRSLGPSRPALYDGEPYTDAGNHAVSAIIQIETRAGVENAEAIFATPGLDSVYLGPADLAVSHGLPGRGDWADGPVRDALVELSYLARGAGLTFGSYCASPAYAKALIEDGLVDYVGLGIDLVFLNRMAQDAITALRSES</sequence>
<feature type="domain" description="HpcH/HpaI aldolase/citrate lyase" evidence="4">
    <location>
        <begin position="16"/>
        <end position="234"/>
    </location>
</feature>
<accession>A0ABP7ZRJ1</accession>
<keyword evidence="3 5" id="KW-0456">Lyase</keyword>
<dbReference type="Gene3D" id="3.20.20.60">
    <property type="entry name" value="Phosphoenolpyruvate-binding domains"/>
    <property type="match status" value="1"/>
</dbReference>
<dbReference type="InterPro" id="IPR050251">
    <property type="entry name" value="HpcH-HpaI_aldolase"/>
</dbReference>
<dbReference type="SUPFAM" id="SSF51621">
    <property type="entry name" value="Phosphoenolpyruvate/pyruvate domain"/>
    <property type="match status" value="1"/>
</dbReference>
<gene>
    <name evidence="5" type="ORF">GCM10022287_04280</name>
</gene>